<dbReference type="AlphaFoldDB" id="A0A9Q1HKJ6"/>
<evidence type="ECO:0000313" key="4">
    <source>
        <dbReference type="Proteomes" id="UP001152320"/>
    </source>
</evidence>
<dbReference type="Proteomes" id="UP001152320">
    <property type="component" value="Chromosome 1"/>
</dbReference>
<keyword evidence="4" id="KW-1185">Reference proteome</keyword>
<name>A0A9Q1HKJ6_HOLLE</name>
<dbReference type="Gene3D" id="2.60.40.10">
    <property type="entry name" value="Immunoglobulins"/>
    <property type="match status" value="1"/>
</dbReference>
<dbReference type="SUPFAM" id="SSF48726">
    <property type="entry name" value="Immunoglobulin"/>
    <property type="match status" value="1"/>
</dbReference>
<organism evidence="3 4">
    <name type="scientific">Holothuria leucospilota</name>
    <name type="common">Black long sea cucumber</name>
    <name type="synonym">Mertensiothuria leucospilota</name>
    <dbReference type="NCBI Taxonomy" id="206669"/>
    <lineage>
        <taxon>Eukaryota</taxon>
        <taxon>Metazoa</taxon>
        <taxon>Echinodermata</taxon>
        <taxon>Eleutherozoa</taxon>
        <taxon>Echinozoa</taxon>
        <taxon>Holothuroidea</taxon>
        <taxon>Aspidochirotacea</taxon>
        <taxon>Aspidochirotida</taxon>
        <taxon>Holothuriidae</taxon>
        <taxon>Holothuria</taxon>
    </lineage>
</organism>
<dbReference type="InterPro" id="IPR007110">
    <property type="entry name" value="Ig-like_dom"/>
</dbReference>
<dbReference type="SMART" id="SM00409">
    <property type="entry name" value="IG"/>
    <property type="match status" value="1"/>
</dbReference>
<dbReference type="InterPro" id="IPR013106">
    <property type="entry name" value="Ig_V-set"/>
</dbReference>
<dbReference type="PROSITE" id="PS50835">
    <property type="entry name" value="IG_LIKE"/>
    <property type="match status" value="1"/>
</dbReference>
<keyword evidence="1" id="KW-1133">Transmembrane helix</keyword>
<sequence>MNDIDNVNLLSNAVQTFVQCGKELLLICTNSSRLLYISWKKVVIEELVVVEPLIDTLNSEKRYDIIHKDRFKRRNENNLALNNVQQSDEGTYVCHYGNGFEEQVKTFLVTVYEEADKVTTVENRVKHRKVVTKSILETIETVIIFSSVAMGIIFAGSTDTISTFDR</sequence>
<keyword evidence="1" id="KW-0812">Transmembrane</keyword>
<feature type="transmembrane region" description="Helical" evidence="1">
    <location>
        <begin position="134"/>
        <end position="156"/>
    </location>
</feature>
<accession>A0A9Q1HKJ6</accession>
<gene>
    <name evidence="3" type="ORF">HOLleu_00954</name>
</gene>
<comment type="caution">
    <text evidence="3">The sequence shown here is derived from an EMBL/GenBank/DDBJ whole genome shotgun (WGS) entry which is preliminary data.</text>
</comment>
<evidence type="ECO:0000313" key="3">
    <source>
        <dbReference type="EMBL" id="KAJ8048586.1"/>
    </source>
</evidence>
<dbReference type="InterPro" id="IPR003599">
    <property type="entry name" value="Ig_sub"/>
</dbReference>
<proteinExistence type="predicted"/>
<keyword evidence="1" id="KW-0472">Membrane</keyword>
<reference evidence="3" key="1">
    <citation type="submission" date="2021-10" db="EMBL/GenBank/DDBJ databases">
        <title>Tropical sea cucumber genome reveals ecological adaptation and Cuvierian tubules defense mechanism.</title>
        <authorList>
            <person name="Chen T."/>
        </authorList>
    </citation>
    <scope>NUCLEOTIDE SEQUENCE</scope>
    <source>
        <strain evidence="3">Nanhai2018</strain>
        <tissue evidence="3">Muscle</tissue>
    </source>
</reference>
<dbReference type="InterPro" id="IPR013783">
    <property type="entry name" value="Ig-like_fold"/>
</dbReference>
<dbReference type="EMBL" id="JAIZAY010000001">
    <property type="protein sequence ID" value="KAJ8048586.1"/>
    <property type="molecule type" value="Genomic_DNA"/>
</dbReference>
<dbReference type="InterPro" id="IPR036179">
    <property type="entry name" value="Ig-like_dom_sf"/>
</dbReference>
<feature type="domain" description="Ig-like" evidence="2">
    <location>
        <begin position="21"/>
        <end position="110"/>
    </location>
</feature>
<dbReference type="Pfam" id="PF07686">
    <property type="entry name" value="V-set"/>
    <property type="match status" value="1"/>
</dbReference>
<evidence type="ECO:0000256" key="1">
    <source>
        <dbReference type="SAM" id="Phobius"/>
    </source>
</evidence>
<protein>
    <recommendedName>
        <fullName evidence="2">Ig-like domain-containing protein</fullName>
    </recommendedName>
</protein>
<evidence type="ECO:0000259" key="2">
    <source>
        <dbReference type="PROSITE" id="PS50835"/>
    </source>
</evidence>